<keyword evidence="2" id="KW-0813">Transport</keyword>
<evidence type="ECO:0000256" key="6">
    <source>
        <dbReference type="ARBA" id="ARBA00023136"/>
    </source>
</evidence>
<name>A0A1H6TE67_9BACT</name>
<feature type="signal peptide" evidence="8">
    <location>
        <begin position="1"/>
        <end position="21"/>
    </location>
</feature>
<dbReference type="SUPFAM" id="SSF56935">
    <property type="entry name" value="Porins"/>
    <property type="match status" value="1"/>
</dbReference>
<dbReference type="EMBL" id="FNZH01000001">
    <property type="protein sequence ID" value="SEI77566.1"/>
    <property type="molecule type" value="Genomic_DNA"/>
</dbReference>
<dbReference type="Pfam" id="PF14905">
    <property type="entry name" value="OMP_b-brl_3"/>
    <property type="match status" value="1"/>
</dbReference>
<evidence type="ECO:0000256" key="8">
    <source>
        <dbReference type="SAM" id="SignalP"/>
    </source>
</evidence>
<evidence type="ECO:0000259" key="9">
    <source>
        <dbReference type="Pfam" id="PF14905"/>
    </source>
</evidence>
<sequence length="803" mass="89309">MRYLILLYVLPGMPAILSAQSQLTGTVTEANGSPLPYANVRILAVKDSSLVAGSVSEVDGSFRFDRIAADDYLLSITSVGFRAYLQKIRVPRDEGLIVPPIVLMEGEDELAEVVVAAQKPLYEKQMDRMVINVQESITAAGSSVLEVLSRSPGVMVNQQQNSIALNGREGVMVMINNTLSRIPMGSLMQMLEGMSAANVEKIELISQPPSNLDAEGAGGIIHIVTKESTDFGTNGTFGLSAGAKRAEVYGANLSLAHRGKSFSVFAEYAYLHTHNVLLWRNAFRSESLSGLLKSFQSDTDRAILSQSHQFRVGIQKTFDKTSEIGAYINLTQNNNSMRGKGGTILQVGDSLVRADILYHESRDISNQSSHIHYSFQLRDKHTFRIDYDWVTLQLDNLSTYDNAAYFAEQSEAIQFDLESYAPMNFHIAALDYQFQPAEGINLKAGAKRSWMDFDNSIKSTYDENGVGELDSILAGSAHVQEIVSAAYISSDWKAGNKLAFKVGVRYEHTLTDIENGNEKGDINRNYANLFPSLLIEKNLHENTAMALGYYRRITRPSLGNLVPVVLLINQNTQFDGNAALLPSLIDTYKLELTYKRASVALEHSYTENAIALFQPSYDPKNELVTYSPQNLRYLQSTGLLFSAPWIIAANWDLQSSVQLNRRSFETAHLPVNQRNAVFDLNLNLSNTFLLGNGYTAEVGGNFQSRRNWGLLIFRPIGSLNIGLQKKLAGENGSIRLGIVDLLNTNNNLVDTEFREPPLHIHIDFYLRNRTLMLSYSRSFGNKKLKAVKVESASEEDRKRMDVK</sequence>
<dbReference type="STRING" id="1416801.SAMN05192553_101234"/>
<reference evidence="11" key="1">
    <citation type="submission" date="2016-10" db="EMBL/GenBank/DDBJ databases">
        <authorList>
            <person name="Varghese N."/>
            <person name="Submissions S."/>
        </authorList>
    </citation>
    <scope>NUCLEOTIDE SEQUENCE [LARGE SCALE GENOMIC DNA]</scope>
    <source>
        <strain evidence="11">IBRC-M 10761</strain>
    </source>
</reference>
<organism evidence="10 11">
    <name type="scientific">Cyclobacterium xiamenense</name>
    <dbReference type="NCBI Taxonomy" id="1297121"/>
    <lineage>
        <taxon>Bacteria</taxon>
        <taxon>Pseudomonadati</taxon>
        <taxon>Bacteroidota</taxon>
        <taxon>Cytophagia</taxon>
        <taxon>Cytophagales</taxon>
        <taxon>Cyclobacteriaceae</taxon>
        <taxon>Cyclobacterium</taxon>
    </lineage>
</organism>
<dbReference type="InterPro" id="IPR037066">
    <property type="entry name" value="Plug_dom_sf"/>
</dbReference>
<comment type="subcellular location">
    <subcellularLocation>
        <location evidence="1">Cell outer membrane</location>
        <topology evidence="1">Multi-pass membrane protein</topology>
    </subcellularLocation>
</comment>
<evidence type="ECO:0000256" key="2">
    <source>
        <dbReference type="ARBA" id="ARBA00022448"/>
    </source>
</evidence>
<feature type="domain" description="Outer membrane protein beta-barrel" evidence="9">
    <location>
        <begin position="379"/>
        <end position="775"/>
    </location>
</feature>
<dbReference type="OrthoDB" id="9758472at2"/>
<dbReference type="AlphaFoldDB" id="A0A1H6TE67"/>
<dbReference type="InterPro" id="IPR036942">
    <property type="entry name" value="Beta-barrel_TonB_sf"/>
</dbReference>
<evidence type="ECO:0000256" key="1">
    <source>
        <dbReference type="ARBA" id="ARBA00004571"/>
    </source>
</evidence>
<dbReference type="Gene3D" id="2.170.130.10">
    <property type="entry name" value="TonB-dependent receptor, plug domain"/>
    <property type="match status" value="1"/>
</dbReference>
<dbReference type="Pfam" id="PF13620">
    <property type="entry name" value="CarboxypepD_reg"/>
    <property type="match status" value="1"/>
</dbReference>
<keyword evidence="4" id="KW-0812">Transmembrane</keyword>
<keyword evidence="7" id="KW-0998">Cell outer membrane</keyword>
<dbReference type="GO" id="GO:0015344">
    <property type="term" value="F:siderophore uptake transmembrane transporter activity"/>
    <property type="evidence" value="ECO:0007669"/>
    <property type="project" value="TreeGrafter"/>
</dbReference>
<protein>
    <submittedName>
        <fullName evidence="10">Outer membrane receptor proteins, mostly Fe transport</fullName>
    </submittedName>
</protein>
<dbReference type="SUPFAM" id="SSF49464">
    <property type="entry name" value="Carboxypeptidase regulatory domain-like"/>
    <property type="match status" value="1"/>
</dbReference>
<dbReference type="InterPro" id="IPR039426">
    <property type="entry name" value="TonB-dep_rcpt-like"/>
</dbReference>
<dbReference type="GO" id="GO:0044718">
    <property type="term" value="P:siderophore transmembrane transport"/>
    <property type="evidence" value="ECO:0007669"/>
    <property type="project" value="TreeGrafter"/>
</dbReference>
<gene>
    <name evidence="10" type="ORF">SAMN05192553_101234</name>
</gene>
<dbReference type="Proteomes" id="UP000199403">
    <property type="component" value="Unassembled WGS sequence"/>
</dbReference>
<dbReference type="Gene3D" id="2.40.170.20">
    <property type="entry name" value="TonB-dependent receptor, beta-barrel domain"/>
    <property type="match status" value="1"/>
</dbReference>
<keyword evidence="5 8" id="KW-0732">Signal</keyword>
<feature type="chain" id="PRO_5011434091" evidence="8">
    <location>
        <begin position="22"/>
        <end position="803"/>
    </location>
</feature>
<evidence type="ECO:0000256" key="5">
    <source>
        <dbReference type="ARBA" id="ARBA00022729"/>
    </source>
</evidence>
<keyword evidence="6" id="KW-0472">Membrane</keyword>
<keyword evidence="10" id="KW-0675">Receptor</keyword>
<dbReference type="RefSeq" id="WP_092168335.1">
    <property type="nucleotide sequence ID" value="NZ_FNZH01000001.1"/>
</dbReference>
<evidence type="ECO:0000313" key="10">
    <source>
        <dbReference type="EMBL" id="SEI77566.1"/>
    </source>
</evidence>
<dbReference type="PANTHER" id="PTHR30069">
    <property type="entry name" value="TONB-DEPENDENT OUTER MEMBRANE RECEPTOR"/>
    <property type="match status" value="1"/>
</dbReference>
<evidence type="ECO:0000256" key="7">
    <source>
        <dbReference type="ARBA" id="ARBA00023237"/>
    </source>
</evidence>
<keyword evidence="11" id="KW-1185">Reference proteome</keyword>
<keyword evidence="3" id="KW-1134">Transmembrane beta strand</keyword>
<evidence type="ECO:0000256" key="4">
    <source>
        <dbReference type="ARBA" id="ARBA00022692"/>
    </source>
</evidence>
<proteinExistence type="predicted"/>
<accession>A0A1H6TE67</accession>
<dbReference type="PANTHER" id="PTHR30069:SF29">
    <property type="entry name" value="HEMOGLOBIN AND HEMOGLOBIN-HAPTOGLOBIN-BINDING PROTEIN 1-RELATED"/>
    <property type="match status" value="1"/>
</dbReference>
<evidence type="ECO:0000313" key="11">
    <source>
        <dbReference type="Proteomes" id="UP000199403"/>
    </source>
</evidence>
<dbReference type="GO" id="GO:0009279">
    <property type="term" value="C:cell outer membrane"/>
    <property type="evidence" value="ECO:0007669"/>
    <property type="project" value="UniProtKB-SubCell"/>
</dbReference>
<dbReference type="InterPro" id="IPR041700">
    <property type="entry name" value="OMP_b-brl_3"/>
</dbReference>
<dbReference type="InterPro" id="IPR008969">
    <property type="entry name" value="CarboxyPept-like_regulatory"/>
</dbReference>
<evidence type="ECO:0000256" key="3">
    <source>
        <dbReference type="ARBA" id="ARBA00022452"/>
    </source>
</evidence>